<protein>
    <submittedName>
        <fullName evidence="1">Uncharacterized protein</fullName>
    </submittedName>
</protein>
<dbReference type="VEuPathDB" id="PiroplasmaDB:TOT_010000212"/>
<evidence type="ECO:0000313" key="2">
    <source>
        <dbReference type="Proteomes" id="UP000003786"/>
    </source>
</evidence>
<dbReference type="Proteomes" id="UP000003786">
    <property type="component" value="Chromosome 1"/>
</dbReference>
<accession>J7MEU7</accession>
<organism evidence="1 2">
    <name type="scientific">Theileria orientalis strain Shintoku</name>
    <dbReference type="NCBI Taxonomy" id="869250"/>
    <lineage>
        <taxon>Eukaryota</taxon>
        <taxon>Sar</taxon>
        <taxon>Alveolata</taxon>
        <taxon>Apicomplexa</taxon>
        <taxon>Aconoidasida</taxon>
        <taxon>Piroplasmida</taxon>
        <taxon>Theileriidae</taxon>
        <taxon>Theileria</taxon>
    </lineage>
</organism>
<name>J7MEU7_THEOR</name>
<reference evidence="1 2" key="1">
    <citation type="journal article" date="2012" name="MBio">
        <title>Comparative genome analysis of three eukaryotic parasites with differing abilities to transform leukocytes reveals key mediators of Theileria-induced leukocyte transformation.</title>
        <authorList>
            <person name="Hayashida K."/>
            <person name="Hara Y."/>
            <person name="Abe T."/>
            <person name="Yamasaki C."/>
            <person name="Toyoda A."/>
            <person name="Kosuge T."/>
            <person name="Suzuki Y."/>
            <person name="Sato Y."/>
            <person name="Kawashima S."/>
            <person name="Katayama T."/>
            <person name="Wakaguri H."/>
            <person name="Inoue N."/>
            <person name="Homma K."/>
            <person name="Tada-Umezaki M."/>
            <person name="Yagi Y."/>
            <person name="Fujii Y."/>
            <person name="Habara T."/>
            <person name="Kanehisa M."/>
            <person name="Watanabe H."/>
            <person name="Ito K."/>
            <person name="Gojobori T."/>
            <person name="Sugawara H."/>
            <person name="Imanishi T."/>
            <person name="Weir W."/>
            <person name="Gardner M."/>
            <person name="Pain A."/>
            <person name="Shiels B."/>
            <person name="Hattori M."/>
            <person name="Nene V."/>
            <person name="Sugimoto C."/>
        </authorList>
    </citation>
    <scope>NUCLEOTIDE SEQUENCE [LARGE SCALE GENOMIC DNA]</scope>
    <source>
        <strain evidence="1 2">Shintoku</strain>
    </source>
</reference>
<keyword evidence="2" id="KW-1185">Reference proteome</keyword>
<dbReference type="GeneID" id="20713160"/>
<evidence type="ECO:0000313" key="1">
    <source>
        <dbReference type="EMBL" id="BAM38744.1"/>
    </source>
</evidence>
<dbReference type="KEGG" id="tot:TOT_010000212"/>
<gene>
    <name evidence="1" type="ORF">TOT_010000212</name>
</gene>
<dbReference type="AlphaFoldDB" id="J7MEU7"/>
<sequence length="54" mass="6353">MIKSTMCTCMIHLSILSRLNPQQIRDTHKIRKESNKATINESEMQNLQINLQRL</sequence>
<dbReference type="EMBL" id="AP011946">
    <property type="protein sequence ID" value="BAM38744.1"/>
    <property type="molecule type" value="Genomic_DNA"/>
</dbReference>
<dbReference type="RefSeq" id="XP_009689045.1">
    <property type="nucleotide sequence ID" value="XM_009690750.1"/>
</dbReference>
<proteinExistence type="predicted"/>